<dbReference type="EMBL" id="CP036456">
    <property type="protein sequence ID" value="QBI56884.1"/>
    <property type="molecule type" value="Genomic_DNA"/>
</dbReference>
<gene>
    <name evidence="1" type="ORF">EKD16_25720</name>
</gene>
<keyword evidence="2" id="KW-1185">Reference proteome</keyword>
<geneLocation type="plasmid" evidence="2">
    <name>phim2</name>
</geneLocation>
<evidence type="ECO:0000313" key="1">
    <source>
        <dbReference type="EMBL" id="QBI56884.1"/>
    </source>
</evidence>
<keyword evidence="1" id="KW-0614">Plasmid</keyword>
<name>A0A4P6QBB7_9ACTN</name>
<accession>A0A4P6QBB7</accession>
<dbReference type="KEGG" id="strr:EKD16_25720"/>
<protein>
    <submittedName>
        <fullName evidence="1">Uncharacterized protein</fullName>
    </submittedName>
</protein>
<sequence length="119" mass="14093">MLYHLHANVQIPRTRNDLLISVDTLVRPHERPIDLQVTDDLTLLRVHLGTQTWWIIDRVTDEVPEHRWRHWATEAGCPAHLHPLQFWDPHTRVMPEHIPPRMRLTGHDHAYRPPRALSA</sequence>
<proteinExistence type="predicted"/>
<dbReference type="Proteomes" id="UP000292235">
    <property type="component" value="Plasmid phiM2"/>
</dbReference>
<dbReference type="AlphaFoldDB" id="A0A4P6QBB7"/>
<evidence type="ECO:0000313" key="2">
    <source>
        <dbReference type="Proteomes" id="UP000292235"/>
    </source>
</evidence>
<organism evidence="1 2">
    <name type="scientific">Streptomonospora litoralis</name>
    <dbReference type="NCBI Taxonomy" id="2498135"/>
    <lineage>
        <taxon>Bacteria</taxon>
        <taxon>Bacillati</taxon>
        <taxon>Actinomycetota</taxon>
        <taxon>Actinomycetes</taxon>
        <taxon>Streptosporangiales</taxon>
        <taxon>Nocardiopsidaceae</taxon>
        <taxon>Streptomonospora</taxon>
    </lineage>
</organism>
<reference evidence="1 2" key="1">
    <citation type="submission" date="2019-02" db="EMBL/GenBank/DDBJ databases">
        <authorList>
            <person name="Khodamoradi S."/>
            <person name="Hahnke R.L."/>
            <person name="Kaempfer P."/>
            <person name="Schumann P."/>
            <person name="Rohde M."/>
            <person name="Steinert M."/>
            <person name="Luzhetskyy A."/>
            <person name="Wink J."/>
            <person name="Ruckert C."/>
        </authorList>
    </citation>
    <scope>NUCLEOTIDE SEQUENCE [LARGE SCALE GENOMIC DNA]</scope>
    <source>
        <strain evidence="1 2">M2</strain>
        <plasmid evidence="2">phim2</plasmid>
    </source>
</reference>